<sequence length="436" mass="48995">MPRSENRSLADLPLDIIMEILFYLPFQDLESLSKTCKTLRVLSNESVTYHRSVNGKSTAAQWTKRLLFDFLHVINQKEHLLNLVATEKTSIVNAIRDLQARFELGTQVPLLGQSEHSQPQELTDVAIESESPTADISLQESGVQCSVTVRRNSALIDKDGLAYLKILQGFQRIATNSHKLSKEKSSHKSGSATASKSEDATDRPETPTKRANINVALTPFEFQTYPSNSKGFTEGVHCDDHSPDSSYHSRSTSSIFSEVPKLSDLAWSYSDELKNLDNGSTDSESEHSSDSSSSTKYLRELQRSTKVSDKKYLFERLNTRIQKINDPLNSKDGCEKKDLAPALRPASITTRSLSQGYLVEVERCNSHLPSGMPLEASKSSLGFLTRYEEHLANGMNLTSHETTRKRNKQRRQNQAPHRRTLIAKITDKNRISYEKC</sequence>
<dbReference type="AlphaFoldDB" id="A0A1G4JXF4"/>
<evidence type="ECO:0000313" key="3">
    <source>
        <dbReference type="EMBL" id="SCU95771.1"/>
    </source>
</evidence>
<feature type="region of interest" description="Disordered" evidence="1">
    <location>
        <begin position="233"/>
        <end position="253"/>
    </location>
</feature>
<feature type="compositionally biased region" description="Basic and acidic residues" evidence="1">
    <location>
        <begin position="196"/>
        <end position="208"/>
    </location>
</feature>
<evidence type="ECO:0000313" key="4">
    <source>
        <dbReference type="Proteomes" id="UP000189911"/>
    </source>
</evidence>
<dbReference type="PROSITE" id="PS50181">
    <property type="entry name" value="FBOX"/>
    <property type="match status" value="1"/>
</dbReference>
<feature type="region of interest" description="Disordered" evidence="1">
    <location>
        <begin position="178"/>
        <end position="214"/>
    </location>
</feature>
<dbReference type="SUPFAM" id="SSF81383">
    <property type="entry name" value="F-box domain"/>
    <property type="match status" value="1"/>
</dbReference>
<dbReference type="OrthoDB" id="3219396at2759"/>
<accession>A0A1G4JXF4</accession>
<organism evidence="3 4">
    <name type="scientific">Lachancea nothofagi CBS 11611</name>
    <dbReference type="NCBI Taxonomy" id="1266666"/>
    <lineage>
        <taxon>Eukaryota</taxon>
        <taxon>Fungi</taxon>
        <taxon>Dikarya</taxon>
        <taxon>Ascomycota</taxon>
        <taxon>Saccharomycotina</taxon>
        <taxon>Saccharomycetes</taxon>
        <taxon>Saccharomycetales</taxon>
        <taxon>Saccharomycetaceae</taxon>
        <taxon>Lachancea</taxon>
    </lineage>
</organism>
<dbReference type="InterPro" id="IPR001810">
    <property type="entry name" value="F-box_dom"/>
</dbReference>
<dbReference type="InterPro" id="IPR036047">
    <property type="entry name" value="F-box-like_dom_sf"/>
</dbReference>
<protein>
    <submittedName>
        <fullName evidence="3">LANO_0E11342g1_1</fullName>
    </submittedName>
</protein>
<dbReference type="Pfam" id="PF00646">
    <property type="entry name" value="F-box"/>
    <property type="match status" value="1"/>
</dbReference>
<name>A0A1G4JXF4_9SACH</name>
<evidence type="ECO:0000256" key="1">
    <source>
        <dbReference type="SAM" id="MobiDB-lite"/>
    </source>
</evidence>
<feature type="region of interest" description="Disordered" evidence="1">
    <location>
        <begin position="397"/>
        <end position="418"/>
    </location>
</feature>
<dbReference type="Proteomes" id="UP000189911">
    <property type="component" value="Chromosome E"/>
</dbReference>
<feature type="domain" description="F-box" evidence="2">
    <location>
        <begin position="6"/>
        <end position="52"/>
    </location>
</feature>
<evidence type="ECO:0000259" key="2">
    <source>
        <dbReference type="PROSITE" id="PS50181"/>
    </source>
</evidence>
<keyword evidence="4" id="KW-1185">Reference proteome</keyword>
<dbReference type="EMBL" id="LT598451">
    <property type="protein sequence ID" value="SCU95771.1"/>
    <property type="molecule type" value="Genomic_DNA"/>
</dbReference>
<feature type="compositionally biased region" description="Polar residues" evidence="1">
    <location>
        <begin position="244"/>
        <end position="253"/>
    </location>
</feature>
<gene>
    <name evidence="3" type="ORF">LANO_0E11342G</name>
</gene>
<feature type="compositionally biased region" description="Basic residues" evidence="1">
    <location>
        <begin position="403"/>
        <end position="418"/>
    </location>
</feature>
<reference evidence="4" key="1">
    <citation type="submission" date="2016-03" db="EMBL/GenBank/DDBJ databases">
        <authorList>
            <person name="Devillers Hugo."/>
        </authorList>
    </citation>
    <scope>NUCLEOTIDE SEQUENCE [LARGE SCALE GENOMIC DNA]</scope>
</reference>
<dbReference type="Gene3D" id="1.20.1280.50">
    <property type="match status" value="1"/>
</dbReference>
<proteinExistence type="predicted"/>
<dbReference type="SMART" id="SM00256">
    <property type="entry name" value="FBOX"/>
    <property type="match status" value="1"/>
</dbReference>
<feature type="region of interest" description="Disordered" evidence="1">
    <location>
        <begin position="277"/>
        <end position="299"/>
    </location>
</feature>